<proteinExistence type="predicted"/>
<dbReference type="EMBL" id="REGN01002547">
    <property type="protein sequence ID" value="RNA27410.1"/>
    <property type="molecule type" value="Genomic_DNA"/>
</dbReference>
<dbReference type="Proteomes" id="UP000276133">
    <property type="component" value="Unassembled WGS sequence"/>
</dbReference>
<accession>A0A3M7RVD3</accession>
<keyword evidence="2" id="KW-1185">Reference proteome</keyword>
<gene>
    <name evidence="1" type="ORF">BpHYR1_024993</name>
</gene>
<organism evidence="1 2">
    <name type="scientific">Brachionus plicatilis</name>
    <name type="common">Marine rotifer</name>
    <name type="synonym">Brachionus muelleri</name>
    <dbReference type="NCBI Taxonomy" id="10195"/>
    <lineage>
        <taxon>Eukaryota</taxon>
        <taxon>Metazoa</taxon>
        <taxon>Spiralia</taxon>
        <taxon>Gnathifera</taxon>
        <taxon>Rotifera</taxon>
        <taxon>Eurotatoria</taxon>
        <taxon>Monogononta</taxon>
        <taxon>Pseudotrocha</taxon>
        <taxon>Ploima</taxon>
        <taxon>Brachionidae</taxon>
        <taxon>Brachionus</taxon>
    </lineage>
</organism>
<evidence type="ECO:0000313" key="1">
    <source>
        <dbReference type="EMBL" id="RNA27410.1"/>
    </source>
</evidence>
<comment type="caution">
    <text evidence="1">The sequence shown here is derived from an EMBL/GenBank/DDBJ whole genome shotgun (WGS) entry which is preliminary data.</text>
</comment>
<sequence>MCIILKTILNGQWKTSIGRLLQLTCSVFCRSIAYHIVVAYDNRFSKYDILIIYLFVYLYRAKAPSD</sequence>
<protein>
    <submittedName>
        <fullName evidence="1">Uncharacterized protein</fullName>
    </submittedName>
</protein>
<dbReference type="AlphaFoldDB" id="A0A3M7RVD3"/>
<name>A0A3M7RVD3_BRAPC</name>
<evidence type="ECO:0000313" key="2">
    <source>
        <dbReference type="Proteomes" id="UP000276133"/>
    </source>
</evidence>
<reference evidence="1 2" key="1">
    <citation type="journal article" date="2018" name="Sci. Rep.">
        <title>Genomic signatures of local adaptation to the degree of environmental predictability in rotifers.</title>
        <authorList>
            <person name="Franch-Gras L."/>
            <person name="Hahn C."/>
            <person name="Garcia-Roger E.M."/>
            <person name="Carmona M.J."/>
            <person name="Serra M."/>
            <person name="Gomez A."/>
        </authorList>
    </citation>
    <scope>NUCLEOTIDE SEQUENCE [LARGE SCALE GENOMIC DNA]</scope>
    <source>
        <strain evidence="1">HYR1</strain>
    </source>
</reference>